<dbReference type="Proteomes" id="UP000887566">
    <property type="component" value="Unplaced"/>
</dbReference>
<dbReference type="PANTHER" id="PTHR22588:SF3">
    <property type="entry name" value="VWFA DOMAIN-CONTAINING PROTEIN"/>
    <property type="match status" value="1"/>
</dbReference>
<dbReference type="Gene3D" id="3.40.50.410">
    <property type="entry name" value="von Willebrand factor, type A domain"/>
    <property type="match status" value="1"/>
</dbReference>
<feature type="transmembrane region" description="Helical" evidence="2">
    <location>
        <begin position="29"/>
        <end position="54"/>
    </location>
</feature>
<dbReference type="SMART" id="SM00327">
    <property type="entry name" value="VWA"/>
    <property type="match status" value="1"/>
</dbReference>
<evidence type="ECO:0000313" key="4">
    <source>
        <dbReference type="Proteomes" id="UP000887566"/>
    </source>
</evidence>
<protein>
    <submittedName>
        <fullName evidence="5">VWFA domain-containing protein</fullName>
    </submittedName>
</protein>
<feature type="domain" description="VWFA" evidence="3">
    <location>
        <begin position="221"/>
        <end position="433"/>
    </location>
</feature>
<evidence type="ECO:0000256" key="1">
    <source>
        <dbReference type="SAM" id="MobiDB-lite"/>
    </source>
</evidence>
<accession>A0A914VG74</accession>
<evidence type="ECO:0000313" key="5">
    <source>
        <dbReference type="WBParaSite" id="PSAMB.scaffold1852size27257.g15245.t1"/>
    </source>
</evidence>
<dbReference type="InterPro" id="IPR036465">
    <property type="entry name" value="vWFA_dom_sf"/>
</dbReference>
<sequence>MGAQTKNCWESPPCCRTPKWWPTDPTLRIALNVFCYVTVPVWILPALLIGLAILCVKGCKCGSHASAPTFTTTGGVAAGGTAATAGTTGGAAATVGGGVKLGTVIVAIIIGGVTGAAVNGAVIGGIVIAGKAIADNAKETVAPTAYCSNCFPSGSGFPPTQPSGSGFPPTQPSGSGFPPTQLSGSGFPPTQPSGSGAPPTQLSGLAAPPIQPPPAQCYAMDIIFVVDMSQSPNSEQLKRRYKKLAHQLGSEISARTILLNDPQFIDDLQNKKSILKNITDTFPNGHYGPPIGVQFAEVSFNNRNSDITFYLNYANNQSGYDTLIQSMLPYVGDTFIDVGLITVREKMLDASRGYRSNVPTIIVLFSEGNGYQSNAIPIAELLIQKGVSIFALYNNAPDSSPNIALLQNITQNPSRVVPLDQYYTLQQPFYDIINNYIKTTGFDPCHQAINSAGQTTLK</sequence>
<evidence type="ECO:0000256" key="2">
    <source>
        <dbReference type="SAM" id="Phobius"/>
    </source>
</evidence>
<dbReference type="SUPFAM" id="SSF53300">
    <property type="entry name" value="vWA-like"/>
    <property type="match status" value="1"/>
</dbReference>
<organism evidence="4 5">
    <name type="scientific">Plectus sambesii</name>
    <dbReference type="NCBI Taxonomy" id="2011161"/>
    <lineage>
        <taxon>Eukaryota</taxon>
        <taxon>Metazoa</taxon>
        <taxon>Ecdysozoa</taxon>
        <taxon>Nematoda</taxon>
        <taxon>Chromadorea</taxon>
        <taxon>Plectida</taxon>
        <taxon>Plectina</taxon>
        <taxon>Plectoidea</taxon>
        <taxon>Plectidae</taxon>
        <taxon>Plectus</taxon>
    </lineage>
</organism>
<feature type="compositionally biased region" description="Polar residues" evidence="1">
    <location>
        <begin position="192"/>
        <end position="203"/>
    </location>
</feature>
<dbReference type="InterPro" id="IPR052229">
    <property type="entry name" value="Collagen-VI/PIF"/>
</dbReference>
<dbReference type="InterPro" id="IPR002035">
    <property type="entry name" value="VWF_A"/>
</dbReference>
<keyword evidence="2" id="KW-1133">Transmembrane helix</keyword>
<keyword evidence="2" id="KW-0472">Membrane</keyword>
<proteinExistence type="predicted"/>
<evidence type="ECO:0000259" key="3">
    <source>
        <dbReference type="PROSITE" id="PS50234"/>
    </source>
</evidence>
<keyword evidence="4" id="KW-1185">Reference proteome</keyword>
<dbReference type="Pfam" id="PF00092">
    <property type="entry name" value="VWA"/>
    <property type="match status" value="1"/>
</dbReference>
<dbReference type="PROSITE" id="PS50234">
    <property type="entry name" value="VWFA"/>
    <property type="match status" value="1"/>
</dbReference>
<dbReference type="PANTHER" id="PTHR22588">
    <property type="entry name" value="VWFA DOMAIN-CONTAINING PROTEIN"/>
    <property type="match status" value="1"/>
</dbReference>
<feature type="compositionally biased region" description="Polar residues" evidence="1">
    <location>
        <begin position="172"/>
        <end position="184"/>
    </location>
</feature>
<feature type="region of interest" description="Disordered" evidence="1">
    <location>
        <begin position="158"/>
        <end position="208"/>
    </location>
</feature>
<name>A0A914VG74_9BILA</name>
<reference evidence="5" key="1">
    <citation type="submission" date="2022-11" db="UniProtKB">
        <authorList>
            <consortium name="WormBaseParasite"/>
        </authorList>
    </citation>
    <scope>IDENTIFICATION</scope>
</reference>
<keyword evidence="2" id="KW-0812">Transmembrane</keyword>
<dbReference type="WBParaSite" id="PSAMB.scaffold1852size27257.g15245.t1">
    <property type="protein sequence ID" value="PSAMB.scaffold1852size27257.g15245.t1"/>
    <property type="gene ID" value="PSAMB.scaffold1852size27257.g15245"/>
</dbReference>
<dbReference type="AlphaFoldDB" id="A0A914VG74"/>